<dbReference type="Gene3D" id="3.40.50.720">
    <property type="entry name" value="NAD(P)-binding Rossmann-like Domain"/>
    <property type="match status" value="1"/>
</dbReference>
<sequence length="329" mass="34831">MTNAARPVLRVGVVGAGVMARIHAENLVRLGHRVLIHAQAGAETLAGLAEMRASYDELLAESDWILIATPTDTHHELAMQAIAAGRDLIVEKPLARTYAQAVELVAAAASAGRRLYPAHVVRFFPEYAALHGAVTEGAIGTPAVLRFTRSGSFPIRAPWFGDPVRSGGIVFDQLIHDLDIARWLAGEVDQVTAIVRHDDSGPAPVQAAHVTLRHRSGAISLASGVWGAQHVGFTTSFSVAGTGGLLEHESAREQPMIMQLDHDQPADGLLPSRSAAADPYLDELAAFLQPDRDSPPARIVTAADGAEAVRLAEAALASLRSGQPVEPAR</sequence>
<feature type="domain" description="GFO/IDH/MocA-like oxidoreductase" evidence="2">
    <location>
        <begin position="128"/>
        <end position="246"/>
    </location>
</feature>
<dbReference type="InterPro" id="IPR055170">
    <property type="entry name" value="GFO_IDH_MocA-like_dom"/>
</dbReference>
<dbReference type="InterPro" id="IPR000683">
    <property type="entry name" value="Gfo/Idh/MocA-like_OxRdtase_N"/>
</dbReference>
<dbReference type="RefSeq" id="WP_344809269.1">
    <property type="nucleotide sequence ID" value="NZ_BAABAB010000050.1"/>
</dbReference>
<dbReference type="PANTHER" id="PTHR43377:SF1">
    <property type="entry name" value="BILIVERDIN REDUCTASE A"/>
    <property type="match status" value="1"/>
</dbReference>
<dbReference type="Gene3D" id="3.30.360.10">
    <property type="entry name" value="Dihydrodipicolinate Reductase, domain 2"/>
    <property type="match status" value="1"/>
</dbReference>
<dbReference type="Pfam" id="PF01408">
    <property type="entry name" value="GFO_IDH_MocA"/>
    <property type="match status" value="1"/>
</dbReference>
<evidence type="ECO:0000313" key="3">
    <source>
        <dbReference type="EMBL" id="GAA3639348.1"/>
    </source>
</evidence>
<dbReference type="InterPro" id="IPR051450">
    <property type="entry name" value="Gfo/Idh/MocA_Oxidoreductases"/>
</dbReference>
<comment type="caution">
    <text evidence="3">The sequence shown here is derived from an EMBL/GenBank/DDBJ whole genome shotgun (WGS) entry which is preliminary data.</text>
</comment>
<evidence type="ECO:0000259" key="1">
    <source>
        <dbReference type="Pfam" id="PF01408"/>
    </source>
</evidence>
<reference evidence="4" key="1">
    <citation type="journal article" date="2019" name="Int. J. Syst. Evol. Microbiol.">
        <title>The Global Catalogue of Microorganisms (GCM) 10K type strain sequencing project: providing services to taxonomists for standard genome sequencing and annotation.</title>
        <authorList>
            <consortium name="The Broad Institute Genomics Platform"/>
            <consortium name="The Broad Institute Genome Sequencing Center for Infectious Disease"/>
            <person name="Wu L."/>
            <person name="Ma J."/>
        </authorList>
    </citation>
    <scope>NUCLEOTIDE SEQUENCE [LARGE SCALE GENOMIC DNA]</scope>
    <source>
        <strain evidence="4">JCM 16929</strain>
    </source>
</reference>
<evidence type="ECO:0000259" key="2">
    <source>
        <dbReference type="Pfam" id="PF22725"/>
    </source>
</evidence>
<dbReference type="SUPFAM" id="SSF55347">
    <property type="entry name" value="Glyceraldehyde-3-phosphate dehydrogenase-like, C-terminal domain"/>
    <property type="match status" value="1"/>
</dbReference>
<organism evidence="3 4">
    <name type="scientific">Microlunatus ginsengisoli</name>
    <dbReference type="NCBI Taxonomy" id="363863"/>
    <lineage>
        <taxon>Bacteria</taxon>
        <taxon>Bacillati</taxon>
        <taxon>Actinomycetota</taxon>
        <taxon>Actinomycetes</taxon>
        <taxon>Propionibacteriales</taxon>
        <taxon>Propionibacteriaceae</taxon>
        <taxon>Microlunatus</taxon>
    </lineage>
</organism>
<feature type="domain" description="Gfo/Idh/MocA-like oxidoreductase N-terminal" evidence="1">
    <location>
        <begin position="9"/>
        <end position="118"/>
    </location>
</feature>
<keyword evidence="4" id="KW-1185">Reference proteome</keyword>
<dbReference type="InterPro" id="IPR036291">
    <property type="entry name" value="NAD(P)-bd_dom_sf"/>
</dbReference>
<proteinExistence type="predicted"/>
<dbReference type="Pfam" id="PF22725">
    <property type="entry name" value="GFO_IDH_MocA_C3"/>
    <property type="match status" value="1"/>
</dbReference>
<dbReference type="EMBL" id="BAABAB010000050">
    <property type="protein sequence ID" value="GAA3639348.1"/>
    <property type="molecule type" value="Genomic_DNA"/>
</dbReference>
<evidence type="ECO:0000313" key="4">
    <source>
        <dbReference type="Proteomes" id="UP001501490"/>
    </source>
</evidence>
<gene>
    <name evidence="3" type="ORF">GCM10022236_47290</name>
</gene>
<dbReference type="PANTHER" id="PTHR43377">
    <property type="entry name" value="BILIVERDIN REDUCTASE A"/>
    <property type="match status" value="1"/>
</dbReference>
<dbReference type="SUPFAM" id="SSF51735">
    <property type="entry name" value="NAD(P)-binding Rossmann-fold domains"/>
    <property type="match status" value="1"/>
</dbReference>
<accession>A0ABP7ATK3</accession>
<protein>
    <submittedName>
        <fullName evidence="3">Gfo/Idh/MocA family oxidoreductase</fullName>
    </submittedName>
</protein>
<name>A0ABP7ATK3_9ACTN</name>
<dbReference type="Proteomes" id="UP001501490">
    <property type="component" value="Unassembled WGS sequence"/>
</dbReference>